<protein>
    <recommendedName>
        <fullName evidence="4">ABC transporter permease</fullName>
    </recommendedName>
</protein>
<feature type="transmembrane region" description="Helical" evidence="1">
    <location>
        <begin position="182"/>
        <end position="208"/>
    </location>
</feature>
<keyword evidence="1" id="KW-0472">Membrane</keyword>
<proteinExistence type="predicted"/>
<dbReference type="RefSeq" id="WP_349181443.1">
    <property type="nucleotide sequence ID" value="NZ_JBBNGS010000002.1"/>
</dbReference>
<accession>A0ABV1IEK8</accession>
<evidence type="ECO:0000313" key="3">
    <source>
        <dbReference type="Proteomes" id="UP001478817"/>
    </source>
</evidence>
<keyword evidence="3" id="KW-1185">Reference proteome</keyword>
<dbReference type="Proteomes" id="UP001478817">
    <property type="component" value="Unassembled WGS sequence"/>
</dbReference>
<feature type="transmembrane region" description="Helical" evidence="1">
    <location>
        <begin position="111"/>
        <end position="133"/>
    </location>
</feature>
<evidence type="ECO:0000313" key="2">
    <source>
        <dbReference type="EMBL" id="MEQ2637067.1"/>
    </source>
</evidence>
<keyword evidence="1" id="KW-1133">Transmembrane helix</keyword>
<dbReference type="EMBL" id="JBBNGS010000002">
    <property type="protein sequence ID" value="MEQ2637067.1"/>
    <property type="molecule type" value="Genomic_DNA"/>
</dbReference>
<name>A0ABV1IEK8_9ACTN</name>
<keyword evidence="1" id="KW-0812">Transmembrane</keyword>
<sequence length="282" mass="30903">MAGRAGVLQFQFRRMLASKTWRYAVVVGLAAMSVCFVQTCLVFWGHDVGEVPAADVAWVGNYESMQTPLFCFYLYFLMPFLAAAVFGDSLFLDVRRRYAGCVAVRSSLRSYLFSGAIVAFVGGFLVVLVPLLVSQLLTFVAFPATSGQDAYQLLLNTSAAEVDSTGWYDKTLFLGLFLNARYLLNLIFIVYDALWGGLLALAAFALSLYVRTSRLLVVGLPALVLIVSSYLLPSDLDIAQCLIFSLVIPRSPTVFLAAPLVVLLVLVGALWLPLVRRKGVLL</sequence>
<evidence type="ECO:0008006" key="4">
    <source>
        <dbReference type="Google" id="ProtNLM"/>
    </source>
</evidence>
<evidence type="ECO:0000256" key="1">
    <source>
        <dbReference type="SAM" id="Phobius"/>
    </source>
</evidence>
<gene>
    <name evidence="2" type="ORF">AAAT05_01690</name>
</gene>
<organism evidence="2 3">
    <name type="scientific">Paratractidigestivibacter faecalis</name>
    <dbReference type="NCBI Taxonomy" id="2292441"/>
    <lineage>
        <taxon>Bacteria</taxon>
        <taxon>Bacillati</taxon>
        <taxon>Actinomycetota</taxon>
        <taxon>Coriobacteriia</taxon>
        <taxon>Coriobacteriales</taxon>
        <taxon>Atopobiaceae</taxon>
        <taxon>Paratractidigestivibacter</taxon>
    </lineage>
</organism>
<comment type="caution">
    <text evidence="2">The sequence shown here is derived from an EMBL/GenBank/DDBJ whole genome shotgun (WGS) entry which is preliminary data.</text>
</comment>
<feature type="transmembrane region" description="Helical" evidence="1">
    <location>
        <begin position="215"/>
        <end position="233"/>
    </location>
</feature>
<feature type="transmembrane region" description="Helical" evidence="1">
    <location>
        <begin position="72"/>
        <end position="91"/>
    </location>
</feature>
<reference evidence="2 3" key="1">
    <citation type="submission" date="2024-04" db="EMBL/GenBank/DDBJ databases">
        <title>Human intestinal bacterial collection.</title>
        <authorList>
            <person name="Pauvert C."/>
            <person name="Hitch T.C.A."/>
            <person name="Clavel T."/>
        </authorList>
    </citation>
    <scope>NUCLEOTIDE SEQUENCE [LARGE SCALE GENOMIC DNA]</scope>
    <source>
        <strain evidence="2 3">CLA-AA-H197</strain>
    </source>
</reference>
<feature type="transmembrane region" description="Helical" evidence="1">
    <location>
        <begin position="253"/>
        <end position="275"/>
    </location>
</feature>
<feature type="transmembrane region" description="Helical" evidence="1">
    <location>
        <begin position="21"/>
        <end position="44"/>
    </location>
</feature>